<evidence type="ECO:0000313" key="2">
    <source>
        <dbReference type="Proteomes" id="UP001234297"/>
    </source>
</evidence>
<accession>A0ACC2MJU3</accession>
<keyword evidence="2" id="KW-1185">Reference proteome</keyword>
<organism evidence="1 2">
    <name type="scientific">Persea americana</name>
    <name type="common">Avocado</name>
    <dbReference type="NCBI Taxonomy" id="3435"/>
    <lineage>
        <taxon>Eukaryota</taxon>
        <taxon>Viridiplantae</taxon>
        <taxon>Streptophyta</taxon>
        <taxon>Embryophyta</taxon>
        <taxon>Tracheophyta</taxon>
        <taxon>Spermatophyta</taxon>
        <taxon>Magnoliopsida</taxon>
        <taxon>Magnoliidae</taxon>
        <taxon>Laurales</taxon>
        <taxon>Lauraceae</taxon>
        <taxon>Persea</taxon>
    </lineage>
</organism>
<proteinExistence type="predicted"/>
<comment type="caution">
    <text evidence="1">The sequence shown here is derived from an EMBL/GenBank/DDBJ whole genome shotgun (WGS) entry which is preliminary data.</text>
</comment>
<reference evidence="1 2" key="1">
    <citation type="journal article" date="2022" name="Hortic Res">
        <title>A haplotype resolved chromosomal level avocado genome allows analysis of novel avocado genes.</title>
        <authorList>
            <person name="Nath O."/>
            <person name="Fletcher S.J."/>
            <person name="Hayward A."/>
            <person name="Shaw L.M."/>
            <person name="Masouleh A.K."/>
            <person name="Furtado A."/>
            <person name="Henry R.J."/>
            <person name="Mitter N."/>
        </authorList>
    </citation>
    <scope>NUCLEOTIDE SEQUENCE [LARGE SCALE GENOMIC DNA]</scope>
    <source>
        <strain evidence="2">cv. Hass</strain>
    </source>
</reference>
<dbReference type="Proteomes" id="UP001234297">
    <property type="component" value="Chromosome 2"/>
</dbReference>
<name>A0ACC2MJU3_PERAE</name>
<dbReference type="EMBL" id="CM056810">
    <property type="protein sequence ID" value="KAJ8645908.1"/>
    <property type="molecule type" value="Genomic_DNA"/>
</dbReference>
<evidence type="ECO:0000313" key="1">
    <source>
        <dbReference type="EMBL" id="KAJ8645908.1"/>
    </source>
</evidence>
<gene>
    <name evidence="1" type="ORF">MRB53_007656</name>
</gene>
<protein>
    <submittedName>
        <fullName evidence="1">Uncharacterized protein</fullName>
    </submittedName>
</protein>
<sequence>MGRQLIFAPFLPLSSIPYLPNSQLSPPNLLSYFTNPLLFLIGKADQKGQRRDFSPLQEPAISEIEADEESALNTIPSTPIMESISPPLDSD</sequence>